<proteinExistence type="predicted"/>
<reference evidence="1" key="1">
    <citation type="journal article" date="2021" name="Proc. Natl. Acad. Sci. U.S.A.">
        <title>A Catalog of Tens of Thousands of Viruses from Human Metagenomes Reveals Hidden Associations with Chronic Diseases.</title>
        <authorList>
            <person name="Tisza M.J."/>
            <person name="Buck C.B."/>
        </authorList>
    </citation>
    <scope>NUCLEOTIDE SEQUENCE</scope>
    <source>
        <strain evidence="1">Ct8Lf7</strain>
    </source>
</reference>
<protein>
    <submittedName>
        <fullName evidence="1">Uncharacterized protein</fullName>
    </submittedName>
</protein>
<accession>A0A8S5S0Q4</accession>
<dbReference type="EMBL" id="BK032511">
    <property type="protein sequence ID" value="DAF44488.1"/>
    <property type="molecule type" value="Genomic_DNA"/>
</dbReference>
<name>A0A8S5S0Q4_9CAUD</name>
<sequence>MLIKSYQSSSSIKSSVVVFLDVGEKTSFEPCKSFLAISYPLV</sequence>
<evidence type="ECO:0000313" key="1">
    <source>
        <dbReference type="EMBL" id="DAF44488.1"/>
    </source>
</evidence>
<organism evidence="1">
    <name type="scientific">Podoviridae sp. ct8Lf7</name>
    <dbReference type="NCBI Taxonomy" id="2827723"/>
    <lineage>
        <taxon>Viruses</taxon>
        <taxon>Duplodnaviria</taxon>
        <taxon>Heunggongvirae</taxon>
        <taxon>Uroviricota</taxon>
        <taxon>Caudoviricetes</taxon>
    </lineage>
</organism>